<sequence length="119" mass="12612">MDVRDILKDVAQIKGITAAAVVSLEGFVIESTSNGDAAVDLDFLGGVASSSATSAQSLIDAFGKGKMNHMMIEFDEGPVLMSTLGDFMLLTTLESAQDLGRVRFQLKKFLPQLSSALQA</sequence>
<dbReference type="Pfam" id="PF03259">
    <property type="entry name" value="Robl_LC7"/>
    <property type="match status" value="1"/>
</dbReference>
<evidence type="ECO:0000313" key="2">
    <source>
        <dbReference type="EMBL" id="MBB6099308.1"/>
    </source>
</evidence>
<organism evidence="2 3">
    <name type="scientific">Deinobacterium chartae</name>
    <dbReference type="NCBI Taxonomy" id="521158"/>
    <lineage>
        <taxon>Bacteria</taxon>
        <taxon>Thermotogati</taxon>
        <taxon>Deinococcota</taxon>
        <taxon>Deinococci</taxon>
        <taxon>Deinococcales</taxon>
        <taxon>Deinococcaceae</taxon>
        <taxon>Deinobacterium</taxon>
    </lineage>
</organism>
<reference evidence="2 3" key="1">
    <citation type="submission" date="2020-08" db="EMBL/GenBank/DDBJ databases">
        <title>Genomic Encyclopedia of Type Strains, Phase IV (KMG-IV): sequencing the most valuable type-strain genomes for metagenomic binning, comparative biology and taxonomic classification.</title>
        <authorList>
            <person name="Goeker M."/>
        </authorList>
    </citation>
    <scope>NUCLEOTIDE SEQUENCE [LARGE SCALE GENOMIC DNA]</scope>
    <source>
        <strain evidence="2 3">DSM 21458</strain>
    </source>
</reference>
<dbReference type="Proteomes" id="UP000569951">
    <property type="component" value="Unassembled WGS sequence"/>
</dbReference>
<dbReference type="SMART" id="SM00960">
    <property type="entry name" value="Robl_LC7"/>
    <property type="match status" value="1"/>
</dbReference>
<dbReference type="Gene3D" id="3.30.450.30">
    <property type="entry name" value="Dynein light chain 2a, cytoplasmic"/>
    <property type="match status" value="1"/>
</dbReference>
<dbReference type="AlphaFoldDB" id="A0A841I4I2"/>
<dbReference type="InterPro" id="IPR004942">
    <property type="entry name" value="Roadblock/LAMTOR2_dom"/>
</dbReference>
<evidence type="ECO:0000259" key="1">
    <source>
        <dbReference type="SMART" id="SM00960"/>
    </source>
</evidence>
<dbReference type="RefSeq" id="WP_183988059.1">
    <property type="nucleotide sequence ID" value="NZ_JACHHG010000010.1"/>
</dbReference>
<protein>
    <recommendedName>
        <fullName evidence="1">Roadblock/LAMTOR2 domain-containing protein</fullName>
    </recommendedName>
</protein>
<comment type="caution">
    <text evidence="2">The sequence shown here is derived from an EMBL/GenBank/DDBJ whole genome shotgun (WGS) entry which is preliminary data.</text>
</comment>
<gene>
    <name evidence="2" type="ORF">HNR42_002746</name>
</gene>
<accession>A0A841I4I2</accession>
<keyword evidence="3" id="KW-1185">Reference proteome</keyword>
<feature type="domain" description="Roadblock/LAMTOR2" evidence="1">
    <location>
        <begin position="3"/>
        <end position="93"/>
    </location>
</feature>
<dbReference type="SUPFAM" id="SSF103196">
    <property type="entry name" value="Roadblock/LC7 domain"/>
    <property type="match status" value="1"/>
</dbReference>
<dbReference type="EMBL" id="JACHHG010000010">
    <property type="protein sequence ID" value="MBB6099308.1"/>
    <property type="molecule type" value="Genomic_DNA"/>
</dbReference>
<proteinExistence type="predicted"/>
<name>A0A841I4I2_9DEIO</name>
<evidence type="ECO:0000313" key="3">
    <source>
        <dbReference type="Proteomes" id="UP000569951"/>
    </source>
</evidence>